<dbReference type="OrthoDB" id="10250660at2759"/>
<gene>
    <name evidence="6" type="ORF">PCHDK_000427800</name>
</gene>
<dbReference type="PANTHER" id="PTHR11061:SF30">
    <property type="entry name" value="TRNA (URACIL(54)-C(5))-METHYLTRANSFERASE"/>
    <property type="match status" value="1"/>
</dbReference>
<dbReference type="GO" id="GO:0006396">
    <property type="term" value="P:RNA processing"/>
    <property type="evidence" value="ECO:0007669"/>
    <property type="project" value="InterPro"/>
</dbReference>
<reference evidence="6 7" key="1">
    <citation type="submission" date="2016-08" db="EMBL/GenBank/DDBJ databases">
        <authorList>
            <consortium name="Pathogen Informatics"/>
        </authorList>
    </citation>
    <scope>NUCLEOTIDE SEQUENCE [LARGE SCALE GENOMIC DNA]</scope>
    <source>
        <strain evidence="6 7">DK</strain>
    </source>
</reference>
<dbReference type="CDD" id="cd02440">
    <property type="entry name" value="AdoMet_MTases"/>
    <property type="match status" value="1"/>
</dbReference>
<evidence type="ECO:0000256" key="4">
    <source>
        <dbReference type="PROSITE-ProRule" id="PRU01024"/>
    </source>
</evidence>
<keyword evidence="3 4" id="KW-0949">S-adenosyl-L-methionine</keyword>
<dbReference type="GO" id="GO:0008173">
    <property type="term" value="F:RNA methyltransferase activity"/>
    <property type="evidence" value="ECO:0007669"/>
    <property type="project" value="InterPro"/>
</dbReference>
<dbReference type="Proteomes" id="UP000195879">
    <property type="component" value="Chromosome 13"/>
</dbReference>
<dbReference type="PROSITE" id="PS01230">
    <property type="entry name" value="TRMA_1"/>
    <property type="match status" value="1"/>
</dbReference>
<dbReference type="GO" id="GO:0032259">
    <property type="term" value="P:methylation"/>
    <property type="evidence" value="ECO:0007669"/>
    <property type="project" value="UniProtKB-KW"/>
</dbReference>
<sequence length="759" mass="89904">MYSIRYTKLFIYNKFKANPLNFNIIKRQISDICETKIIPINKSKEYDKLKIYRNNIYNDIYENQIIQGVKVHNLDPHGYGEIALYVTKQYFLLFLKFFLLIPDEQVNLKVLDINKKKKKITFQVLCKNKKSKYEIIPECEHFSKCGGCMYQHINYDFERKLKKDLLISLCLKYKINILISNKNYLQDDHHFVKEDEKNDEDFVTISEIKQEYMSNDLDNEQGEENSLNNNSQIDQNYSDSHIYYNSNTGDSDIYENHNNQINKMHEHTKIYDIIHSDCYHYRNKSTFHFSVTDKLSIGFYKRHSYEICDINECYIQDKQIQKIYEDIKNEIIDSFKKNNIYIVNKINNNGYLKSVDIKYSVCNSENQILINFIGSSLTDKAKKNMINIANNLAIKNKSIKGILYNIETNKLKQIKKEITLFGQNYIHHTYNNYTYKLGANTFFQPNQYLNEYIIQIVFKLIQNYKINSQTQCVFDLFCGIGFYSLPLSSMFNHVISVDYSIENIKNLEENIKLNNIQNIKPIHINLFNPNDLKQINLHIRRYIVNIIKNKNHDLYSNIKTKIDAQYASIDNENEFMENLQKSNSPYTSLPKFVYQTLIEWESKELNKNTSNDIDKNFYKNLTNATSQDLKDHKSDTFSSNEISNGDISSNDFVISIPDLIIINPPRKGCEKLFRRWLRGICSRFIIYISCNVNSQLRDINHLISLGYILKEMIPIDTFPRTQHFELIALLEFDYNKKVDNEKKKIMELELHEIKKKKVS</sequence>
<dbReference type="Gene3D" id="3.40.50.150">
    <property type="entry name" value="Vaccinia Virus protein VP39"/>
    <property type="match status" value="3"/>
</dbReference>
<name>A0A1D3LN76_PLACE</name>
<feature type="active site" description="Nucleophile" evidence="4">
    <location>
        <position position="690"/>
    </location>
</feature>
<evidence type="ECO:0000313" key="7">
    <source>
        <dbReference type="Proteomes" id="UP000195879"/>
    </source>
</evidence>
<evidence type="ECO:0000256" key="3">
    <source>
        <dbReference type="ARBA" id="ARBA00022691"/>
    </source>
</evidence>
<dbReference type="SUPFAM" id="SSF53335">
    <property type="entry name" value="S-adenosyl-L-methionine-dependent methyltransferases"/>
    <property type="match status" value="1"/>
</dbReference>
<evidence type="ECO:0000313" key="6">
    <source>
        <dbReference type="EMBL" id="SCM13466.1"/>
    </source>
</evidence>
<feature type="active site" evidence="5">
    <location>
        <position position="690"/>
    </location>
</feature>
<dbReference type="InterPro" id="IPR029063">
    <property type="entry name" value="SAM-dependent_MTases_sf"/>
</dbReference>
<keyword evidence="2 4" id="KW-0808">Transferase</keyword>
<evidence type="ECO:0000256" key="1">
    <source>
        <dbReference type="ARBA" id="ARBA00022603"/>
    </source>
</evidence>
<dbReference type="Pfam" id="PF05958">
    <property type="entry name" value="tRNA_U5-meth_tr"/>
    <property type="match status" value="1"/>
</dbReference>
<evidence type="ECO:0000256" key="2">
    <source>
        <dbReference type="ARBA" id="ARBA00022679"/>
    </source>
</evidence>
<evidence type="ECO:0000256" key="5">
    <source>
        <dbReference type="PROSITE-ProRule" id="PRU10015"/>
    </source>
</evidence>
<dbReference type="InterPro" id="IPR030390">
    <property type="entry name" value="MeTrfase_TrmA_AS"/>
</dbReference>
<dbReference type="PROSITE" id="PS51687">
    <property type="entry name" value="SAM_MT_RNA_M5U"/>
    <property type="match status" value="1"/>
</dbReference>
<dbReference type="AlphaFoldDB" id="A0A1D3LN76"/>
<dbReference type="InterPro" id="IPR010280">
    <property type="entry name" value="U5_MeTrfase_fam"/>
</dbReference>
<organism evidence="6 7">
    <name type="scientific">Plasmodium chabaudi adami</name>
    <dbReference type="NCBI Taxonomy" id="5826"/>
    <lineage>
        <taxon>Eukaryota</taxon>
        <taxon>Sar</taxon>
        <taxon>Alveolata</taxon>
        <taxon>Apicomplexa</taxon>
        <taxon>Aconoidasida</taxon>
        <taxon>Haemosporida</taxon>
        <taxon>Plasmodiidae</taxon>
        <taxon>Plasmodium</taxon>
        <taxon>Plasmodium (Vinckeia)</taxon>
    </lineage>
</organism>
<comment type="similarity">
    <text evidence="4">Belongs to the class I-like SAM-binding methyltransferase superfamily. RNA M5U methyltransferase family.</text>
</comment>
<keyword evidence="1 4" id="KW-0489">Methyltransferase</keyword>
<feature type="binding site" evidence="4">
    <location>
        <position position="498"/>
    </location>
    <ligand>
        <name>S-adenosyl-L-methionine</name>
        <dbReference type="ChEBI" id="CHEBI:59789"/>
    </ligand>
</feature>
<feature type="binding site" evidence="4">
    <location>
        <position position="477"/>
    </location>
    <ligand>
        <name>S-adenosyl-L-methionine</name>
        <dbReference type="ChEBI" id="CHEBI:59789"/>
    </ligand>
</feature>
<feature type="binding site" evidence="4">
    <location>
        <position position="663"/>
    </location>
    <ligand>
        <name>S-adenosyl-L-methionine</name>
        <dbReference type="ChEBI" id="CHEBI:59789"/>
    </ligand>
</feature>
<feature type="binding site" evidence="4">
    <location>
        <position position="444"/>
    </location>
    <ligand>
        <name>S-adenosyl-L-methionine</name>
        <dbReference type="ChEBI" id="CHEBI:59789"/>
    </ligand>
</feature>
<dbReference type="PANTHER" id="PTHR11061">
    <property type="entry name" value="RNA M5U METHYLTRANSFERASE"/>
    <property type="match status" value="1"/>
</dbReference>
<proteinExistence type="inferred from homology"/>
<dbReference type="EMBL" id="LT608207">
    <property type="protein sequence ID" value="SCM13466.1"/>
    <property type="molecule type" value="Genomic_DNA"/>
</dbReference>
<accession>A0A1D3LN76</accession>
<dbReference type="Gene3D" id="2.40.50.1070">
    <property type="match status" value="1"/>
</dbReference>
<protein>
    <submittedName>
        <fullName evidence="6">SAM dependent methyltransferase, putative</fullName>
    </submittedName>
</protein>